<feature type="repeat" description="RCC1" evidence="2">
    <location>
        <begin position="590"/>
        <end position="641"/>
    </location>
</feature>
<dbReference type="EMBL" id="CAJNNW010036282">
    <property type="protein sequence ID" value="CAE8733083.1"/>
    <property type="molecule type" value="Genomic_DNA"/>
</dbReference>
<dbReference type="InterPro" id="IPR009091">
    <property type="entry name" value="RCC1/BLIP-II"/>
</dbReference>
<sequence length="657" mass="70010">MSFQATAVWLSFMAPPGQKRSMVVVRRRLLVAAAVAAVLAATRLLQLTSFASPNRVVGAGRALRVGTRADSTEEALEKERAFAKEMLKDNDYLQFLISLEGFEVGSKAAWVTDLSRVSGFAQEAEAPAAPPSSRGEWFAAIGYPVRWLSLQVQDESRSLEVQVAVGLMGENMMESKAGVCDTMGMLTGLLAAFGVGTVMTTGPENFKTPELYLGFASALVSSALAGLMSLMLFSFLSAKLRRLVARSRYLFGADEQQLKLMMTYCPEKVRMQLDKLQSDNSGFNNPKPQFAANETQQQLHPDLVRLKLFARIWYCVGAKASFWPGWLTSGMSLFKIAFYAFQFMVAMLVLGIVVKMADACSAVVAAGCGATALGSMVCSFFLLNRTEVGQKCVYGTEDVAARSRLVGGTGDSWLIARGCAFRLRWTSSGDPFGVRAPPLVVPAALALPAKVVQVAAGESHALLVTMSGGTARVFAVGDNEFGQLGQGDTSRRRDSNVPVEVSALSPDAAIAGVACGGQVCMAVSQRGEIWSWGRNQACGVLGLGPDIPSCAKKDGQAVPLPTPVLCLRHKLRVAQVTTSGLTTICLSHLGAVLSWGCGIDGVHGHGHRLDHPSPKVIAGLVGVPIVQVAMGPRHALILGREGEVISWGHARGAWEAQ</sequence>
<feature type="transmembrane region" description="Helical" evidence="3">
    <location>
        <begin position="361"/>
        <end position="383"/>
    </location>
</feature>
<keyword evidence="3" id="KW-1133">Transmembrane helix</keyword>
<feature type="non-terminal residue" evidence="4">
    <location>
        <position position="1"/>
    </location>
</feature>
<evidence type="ECO:0000256" key="2">
    <source>
        <dbReference type="PROSITE-ProRule" id="PRU00235"/>
    </source>
</evidence>
<evidence type="ECO:0000256" key="1">
    <source>
        <dbReference type="ARBA" id="ARBA00022737"/>
    </source>
</evidence>
<feature type="repeat" description="RCC1" evidence="2">
    <location>
        <begin position="527"/>
        <end position="589"/>
    </location>
</feature>
<feature type="repeat" description="RCC1" evidence="2">
    <location>
        <begin position="471"/>
        <end position="526"/>
    </location>
</feature>
<organism evidence="4 5">
    <name type="scientific">Polarella glacialis</name>
    <name type="common">Dinoflagellate</name>
    <dbReference type="NCBI Taxonomy" id="89957"/>
    <lineage>
        <taxon>Eukaryota</taxon>
        <taxon>Sar</taxon>
        <taxon>Alveolata</taxon>
        <taxon>Dinophyceae</taxon>
        <taxon>Suessiales</taxon>
        <taxon>Suessiaceae</taxon>
        <taxon>Polarella</taxon>
    </lineage>
</organism>
<dbReference type="InterPro" id="IPR051210">
    <property type="entry name" value="Ub_ligase/GEF_domain"/>
</dbReference>
<comment type="caution">
    <text evidence="4">The sequence shown here is derived from an EMBL/GenBank/DDBJ whole genome shotgun (WGS) entry which is preliminary data.</text>
</comment>
<keyword evidence="1" id="KW-0677">Repeat</keyword>
<evidence type="ECO:0000313" key="5">
    <source>
        <dbReference type="Proteomes" id="UP000626109"/>
    </source>
</evidence>
<name>A0A813LIC8_POLGL</name>
<reference evidence="4" key="1">
    <citation type="submission" date="2021-02" db="EMBL/GenBank/DDBJ databases">
        <authorList>
            <person name="Dougan E. K."/>
            <person name="Rhodes N."/>
            <person name="Thang M."/>
            <person name="Chan C."/>
        </authorList>
    </citation>
    <scope>NUCLEOTIDE SEQUENCE</scope>
</reference>
<dbReference type="PANTHER" id="PTHR22870:SF360">
    <property type="entry name" value="ULTRAVIOLET-B RECEPTOR UVR8"/>
    <property type="match status" value="1"/>
</dbReference>
<feature type="transmembrane region" description="Helical" evidence="3">
    <location>
        <begin position="308"/>
        <end position="327"/>
    </location>
</feature>
<dbReference type="AlphaFoldDB" id="A0A813LIC8"/>
<keyword evidence="3" id="KW-0812">Transmembrane</keyword>
<dbReference type="InterPro" id="IPR000408">
    <property type="entry name" value="Reg_chr_condens"/>
</dbReference>
<feature type="transmembrane region" description="Helical" evidence="3">
    <location>
        <begin position="211"/>
        <end position="238"/>
    </location>
</feature>
<gene>
    <name evidence="4" type="ORF">PGLA2088_LOCUS46672</name>
</gene>
<dbReference type="Gene3D" id="2.130.10.30">
    <property type="entry name" value="Regulator of chromosome condensation 1/beta-lactamase-inhibitor protein II"/>
    <property type="match status" value="1"/>
</dbReference>
<protein>
    <submittedName>
        <fullName evidence="4">Uncharacterized protein</fullName>
    </submittedName>
</protein>
<keyword evidence="3" id="KW-0472">Membrane</keyword>
<dbReference type="Pfam" id="PF00415">
    <property type="entry name" value="RCC1"/>
    <property type="match status" value="2"/>
</dbReference>
<accession>A0A813LIC8</accession>
<feature type="transmembrane region" description="Helical" evidence="3">
    <location>
        <begin position="333"/>
        <end position="354"/>
    </location>
</feature>
<dbReference type="PANTHER" id="PTHR22870">
    <property type="entry name" value="REGULATOR OF CHROMOSOME CONDENSATION"/>
    <property type="match status" value="1"/>
</dbReference>
<dbReference type="SUPFAM" id="SSF50985">
    <property type="entry name" value="RCC1/BLIP-II"/>
    <property type="match status" value="1"/>
</dbReference>
<dbReference type="PROSITE" id="PS50012">
    <property type="entry name" value="RCC1_3"/>
    <property type="match status" value="3"/>
</dbReference>
<dbReference type="Proteomes" id="UP000626109">
    <property type="component" value="Unassembled WGS sequence"/>
</dbReference>
<evidence type="ECO:0000256" key="3">
    <source>
        <dbReference type="SAM" id="Phobius"/>
    </source>
</evidence>
<evidence type="ECO:0000313" key="4">
    <source>
        <dbReference type="EMBL" id="CAE8733083.1"/>
    </source>
</evidence>
<proteinExistence type="predicted"/>